<keyword evidence="1" id="KW-0560">Oxidoreductase</keyword>
<dbReference type="InterPro" id="IPR007419">
    <property type="entry name" value="BFD-like_2Fe2S-bd_dom"/>
</dbReference>
<accession>A0A2U9IE63</accession>
<evidence type="ECO:0000256" key="1">
    <source>
        <dbReference type="ARBA" id="ARBA00023002"/>
    </source>
</evidence>
<evidence type="ECO:0000259" key="2">
    <source>
        <dbReference type="Pfam" id="PF04324"/>
    </source>
</evidence>
<feature type="domain" description="BFD-like [2Fe-2S]-binding" evidence="2">
    <location>
        <begin position="404"/>
        <end position="453"/>
    </location>
</feature>
<keyword evidence="4" id="KW-1185">Reference proteome</keyword>
<gene>
    <name evidence="3" type="ORF">DFR85_06745</name>
</gene>
<evidence type="ECO:0000313" key="4">
    <source>
        <dbReference type="Proteomes" id="UP000248044"/>
    </source>
</evidence>
<dbReference type="AlphaFoldDB" id="A0A2U9IE63"/>
<dbReference type="Pfam" id="PF04324">
    <property type="entry name" value="Fer2_BFD"/>
    <property type="match status" value="1"/>
</dbReference>
<dbReference type="PANTHER" id="PTHR42949:SF3">
    <property type="entry name" value="ANAEROBIC GLYCEROL-3-PHOSPHATE DEHYDROGENASE SUBUNIT B"/>
    <property type="match status" value="1"/>
</dbReference>
<dbReference type="OrthoDB" id="36306at2157"/>
<dbReference type="GO" id="GO:0016491">
    <property type="term" value="F:oxidoreductase activity"/>
    <property type="evidence" value="ECO:0007669"/>
    <property type="project" value="UniProtKB-KW"/>
</dbReference>
<name>A0A2U9IE63_9CREN</name>
<dbReference type="Proteomes" id="UP000248044">
    <property type="component" value="Chromosome"/>
</dbReference>
<dbReference type="RefSeq" id="WP_110270219.1">
    <property type="nucleotide sequence ID" value="NZ_CP029289.2"/>
</dbReference>
<dbReference type="InterPro" id="IPR036188">
    <property type="entry name" value="FAD/NAD-bd_sf"/>
</dbReference>
<protein>
    <recommendedName>
        <fullName evidence="2">BFD-like [2Fe-2S]-binding domain-containing protein</fullName>
    </recommendedName>
</protein>
<evidence type="ECO:0000313" key="3">
    <source>
        <dbReference type="EMBL" id="AWR94338.1"/>
    </source>
</evidence>
<dbReference type="EMBL" id="CP029289">
    <property type="protein sequence ID" value="AWR94338.1"/>
    <property type="molecule type" value="Genomic_DNA"/>
</dbReference>
<dbReference type="SUPFAM" id="SSF51905">
    <property type="entry name" value="FAD/NAD(P)-binding domain"/>
    <property type="match status" value="1"/>
</dbReference>
<dbReference type="Gene3D" id="1.10.10.1100">
    <property type="entry name" value="BFD-like [2Fe-2S]-binding domain"/>
    <property type="match status" value="1"/>
</dbReference>
<dbReference type="InterPro" id="IPR051691">
    <property type="entry name" value="Metab_Enz_Cyan_OpOx_G3PDH"/>
</dbReference>
<dbReference type="PANTHER" id="PTHR42949">
    <property type="entry name" value="ANAEROBIC GLYCEROL-3-PHOSPHATE DEHYDROGENASE SUBUNIT B"/>
    <property type="match status" value="1"/>
</dbReference>
<reference evidence="3 4" key="1">
    <citation type="submission" date="2018-05" db="EMBL/GenBank/DDBJ databases">
        <title>Complete Genome Sequences of Extremely Thermoacidophilic, Metal-Mobilizing Type-Strain Members of the Archaeal Family Sulfolobaceae: Acidianus brierleyi DSM-1651T, Acidianus sulfidivorans DSM-18786T, Metallosphaera hakonensis DSM-7519T, and Metallosphaera prunae DSM-10039T.</title>
        <authorList>
            <person name="Counts J.A."/>
            <person name="Kelly R.M."/>
        </authorList>
    </citation>
    <scope>NUCLEOTIDE SEQUENCE [LARGE SCALE GENOMIC DNA]</scope>
    <source>
        <strain evidence="3 4">DSM 1651</strain>
    </source>
</reference>
<dbReference type="InterPro" id="IPR041854">
    <property type="entry name" value="BFD-like_2Fe2S-bd_dom_sf"/>
</dbReference>
<sequence length="468" mass="53551">MICARSKKQRRCRIPKDCETGLPYTQIIHNGRRENLCTKISLENLNIHSRLYLPLSSEIIHKVKILRYFPKIIEIASKNISLPSFYLPSIEYNVDHLSIENMIIGGGISGLSLLENLNETILISDSLNDDIFFDPLSDKNIVEKIKGIIKEKKDKIINGLFLGKFDEGYLIKTEDTLFIVNAKNIIFANGSRYIPPLFKNNDIPGIISRRMYLRNYKSIGKVMVIGSSDDALKTAIIAKSKVLYKKGTNMFSKKWINIAEKEGIDIIGADKINVKRKGKELHINFDGIEEKINAIVYAIVKQPRLEAISNSNIDYIFYSFSHIYLPTHDINGKAKDNIYVIGGSRAISDYETSFLSAKIIIDEKYIDEFRKKINENESHLIHFYSKNWETRTSPYIFGDKGYFCECEDVTFSDVANEKRKGYKTVEDIKRTTGACTGECQGKICSYLLGSYLESEKLITFRSPLYPLW</sequence>
<dbReference type="GeneID" id="36831839"/>
<proteinExistence type="predicted"/>
<dbReference type="KEGG" id="abri:DFR85_06745"/>
<organism evidence="3 4">
    <name type="scientific">Acidianus brierleyi</name>
    <dbReference type="NCBI Taxonomy" id="41673"/>
    <lineage>
        <taxon>Archaea</taxon>
        <taxon>Thermoproteota</taxon>
        <taxon>Thermoprotei</taxon>
        <taxon>Sulfolobales</taxon>
        <taxon>Sulfolobaceae</taxon>
        <taxon>Acidianus</taxon>
    </lineage>
</organism>